<dbReference type="PANTHER" id="PTHR40446:SF2">
    <property type="entry name" value="N-ACETYLGLUCOSAMINE-1-PHOSPHODIESTER ALPHA-N-ACETYLGLUCOSAMINIDASE"/>
    <property type="match status" value="1"/>
</dbReference>
<evidence type="ECO:0000256" key="1">
    <source>
        <dbReference type="SAM" id="Phobius"/>
    </source>
</evidence>
<feature type="transmembrane region" description="Helical" evidence="1">
    <location>
        <begin position="12"/>
        <end position="30"/>
    </location>
</feature>
<keyword evidence="1" id="KW-1133">Transmembrane helix</keyword>
<keyword evidence="1" id="KW-0472">Membrane</keyword>
<dbReference type="PANTHER" id="PTHR40446">
    <property type="entry name" value="N-ACETYLGLUCOSAMINE-1-PHOSPHODIESTER ALPHA-N-ACETYLGLUCOSAMINIDASE"/>
    <property type="match status" value="1"/>
</dbReference>
<dbReference type="RefSeq" id="WP_245339090.1">
    <property type="nucleotide sequence ID" value="NZ_JAGGLD010000002.1"/>
</dbReference>
<sequence length="366" mass="37948">MSGRQEASRLISKAIALIIVTILIVIGIRLEPAEAKGAITSASVRVQAGGRAFQVQTVSIPKGTPVTLGLAKRQVGQTEAFTSIVKNYRATAAINGAFFNAYGGPADPYGTLIVKGRLAHFGGYGTSIGFLPDGTAIMASLRSSLTGTVTTPQGQSLGWYAVFLNRTPSDGANTIIKYTPDRGSRVGFTGGIAVTIAKGVVIDKGTNTNVAIPSNGYVLVFTGSEKKSADRFVKGSTVEESLVYKDDQGNSLPWEHVVTAVGAGPRLVRDGQVELNAKAEGFNDPKILTSSAARSGIAIMPDGSLILATVNGATMQQWAAIMKALGAKQAMNLDGGASSALYANGKVLTQPGRSLSNVLVFGSNVN</sequence>
<evidence type="ECO:0000313" key="3">
    <source>
        <dbReference type="EMBL" id="MBP2000448.1"/>
    </source>
</evidence>
<dbReference type="Proteomes" id="UP001519288">
    <property type="component" value="Unassembled WGS sequence"/>
</dbReference>
<dbReference type="Pfam" id="PF09992">
    <property type="entry name" value="NAGPA"/>
    <property type="match status" value="1"/>
</dbReference>
<organism evidence="3 4">
    <name type="scientific">Paenibacillus shirakamiensis</name>
    <dbReference type="NCBI Taxonomy" id="1265935"/>
    <lineage>
        <taxon>Bacteria</taxon>
        <taxon>Bacillati</taxon>
        <taxon>Bacillota</taxon>
        <taxon>Bacilli</taxon>
        <taxon>Bacillales</taxon>
        <taxon>Paenibacillaceae</taxon>
        <taxon>Paenibacillus</taxon>
    </lineage>
</organism>
<reference evidence="3 4" key="1">
    <citation type="submission" date="2021-03" db="EMBL/GenBank/DDBJ databases">
        <title>Genomic Encyclopedia of Type Strains, Phase IV (KMG-IV): sequencing the most valuable type-strain genomes for metagenomic binning, comparative biology and taxonomic classification.</title>
        <authorList>
            <person name="Goeker M."/>
        </authorList>
    </citation>
    <scope>NUCLEOTIDE SEQUENCE [LARGE SCALE GENOMIC DNA]</scope>
    <source>
        <strain evidence="3 4">DSM 26806</strain>
    </source>
</reference>
<gene>
    <name evidence="3" type="ORF">J2Z69_001479</name>
</gene>
<keyword evidence="1" id="KW-0812">Transmembrane</keyword>
<accession>A0ABS4JFF8</accession>
<dbReference type="InterPro" id="IPR018711">
    <property type="entry name" value="NAGPA"/>
</dbReference>
<keyword evidence="4" id="KW-1185">Reference proteome</keyword>
<name>A0ABS4JFF8_9BACL</name>
<protein>
    <submittedName>
        <fullName evidence="3">Exopolysaccharide biosynthesis protein</fullName>
    </submittedName>
</protein>
<proteinExistence type="predicted"/>
<evidence type="ECO:0000313" key="4">
    <source>
        <dbReference type="Proteomes" id="UP001519288"/>
    </source>
</evidence>
<comment type="caution">
    <text evidence="3">The sequence shown here is derived from an EMBL/GenBank/DDBJ whole genome shotgun (WGS) entry which is preliminary data.</text>
</comment>
<evidence type="ECO:0000259" key="2">
    <source>
        <dbReference type="Pfam" id="PF09992"/>
    </source>
</evidence>
<dbReference type="EMBL" id="JAGGLD010000002">
    <property type="protein sequence ID" value="MBP2000448.1"/>
    <property type="molecule type" value="Genomic_DNA"/>
</dbReference>
<feature type="domain" description="Phosphodiester glycosidase" evidence="2">
    <location>
        <begin position="193"/>
        <end position="361"/>
    </location>
</feature>